<dbReference type="AlphaFoldDB" id="G4RCS0"/>
<organism evidence="1 2">
    <name type="scientific">Pelagibacterium halotolerans (strain DSM 22347 / JCM 15775 / CGMCC 1.7692 / B2)</name>
    <dbReference type="NCBI Taxonomy" id="1082931"/>
    <lineage>
        <taxon>Bacteria</taxon>
        <taxon>Pseudomonadati</taxon>
        <taxon>Pseudomonadota</taxon>
        <taxon>Alphaproteobacteria</taxon>
        <taxon>Hyphomicrobiales</taxon>
        <taxon>Devosiaceae</taxon>
        <taxon>Pelagibacterium</taxon>
    </lineage>
</organism>
<sequence>MTSGVTSAFLALVSQDRALTLRFIEATKDKHSDEAINAIARFAREVGFDLSFEDIRSIADAPHLHR</sequence>
<dbReference type="HOGENOM" id="CLU_2827317_0_0_5"/>
<accession>G4RCS0</accession>
<proteinExistence type="predicted"/>
<dbReference type="KEGG" id="phl:KKY_1710"/>
<dbReference type="RefSeq" id="WP_014130874.1">
    <property type="nucleotide sequence ID" value="NC_016078.1"/>
</dbReference>
<gene>
    <name evidence="1" type="ordered locus">KKY_1710</name>
</gene>
<dbReference type="Proteomes" id="UP000008850">
    <property type="component" value="Chromosome"/>
</dbReference>
<keyword evidence="2" id="KW-1185">Reference proteome</keyword>
<protein>
    <recommendedName>
        <fullName evidence="3">Nif11 domain-containing protein</fullName>
    </recommendedName>
</protein>
<evidence type="ECO:0000313" key="1">
    <source>
        <dbReference type="EMBL" id="AEQ51725.1"/>
    </source>
</evidence>
<dbReference type="EMBL" id="CP003075">
    <property type="protein sequence ID" value="AEQ51725.1"/>
    <property type="molecule type" value="Genomic_DNA"/>
</dbReference>
<evidence type="ECO:0008006" key="3">
    <source>
        <dbReference type="Google" id="ProtNLM"/>
    </source>
</evidence>
<dbReference type="STRING" id="1082931.KKY_1710"/>
<name>G4RCS0_PELHB</name>
<evidence type="ECO:0000313" key="2">
    <source>
        <dbReference type="Proteomes" id="UP000008850"/>
    </source>
</evidence>
<reference evidence="1 2" key="1">
    <citation type="journal article" date="2012" name="J. Bacteriol.">
        <title>Complete genome sequence of Pelagibacterium halotolerans B2T.</title>
        <authorList>
            <person name="Huo Y.Y."/>
            <person name="Cheng H."/>
            <person name="Han X.F."/>
            <person name="Jiang X.W."/>
            <person name="Sun C."/>
            <person name="Zhang X.Q."/>
            <person name="Zhu X.F."/>
            <person name="Liu Y.F."/>
            <person name="Li P.F."/>
            <person name="Ni P.X."/>
            <person name="Wu M."/>
        </authorList>
    </citation>
    <scope>NUCLEOTIDE SEQUENCE [LARGE SCALE GENOMIC DNA]</scope>
    <source>
        <strain evidence="2">DSM 22347 / JCM 15775 / CGMCC 1.7692 / B2</strain>
    </source>
</reference>